<dbReference type="AlphaFoldDB" id="A0A7J7HDX3"/>
<reference evidence="2 3" key="2">
    <citation type="submission" date="2020-07" db="EMBL/GenBank/DDBJ databases">
        <title>Genome assembly of wild tea tree DASZ reveals pedigree and selection history of tea varieties.</title>
        <authorList>
            <person name="Zhang W."/>
        </authorList>
    </citation>
    <scope>NUCLEOTIDE SEQUENCE [LARGE SCALE GENOMIC DNA]</scope>
    <source>
        <strain evidence="3">cv. G240</strain>
        <tissue evidence="2">Leaf</tissue>
    </source>
</reference>
<dbReference type="PANTHER" id="PTHR47477:SF8">
    <property type="entry name" value="TNF RECEPTOR-ASSOCIATED FACTOR HOMOLOG 1A"/>
    <property type="match status" value="1"/>
</dbReference>
<feature type="compositionally biased region" description="Basic and acidic residues" evidence="1">
    <location>
        <begin position="258"/>
        <end position="267"/>
    </location>
</feature>
<organism evidence="2 3">
    <name type="scientific">Camellia sinensis</name>
    <name type="common">Tea plant</name>
    <name type="synonym">Thea sinensis</name>
    <dbReference type="NCBI Taxonomy" id="4442"/>
    <lineage>
        <taxon>Eukaryota</taxon>
        <taxon>Viridiplantae</taxon>
        <taxon>Streptophyta</taxon>
        <taxon>Embryophyta</taxon>
        <taxon>Tracheophyta</taxon>
        <taxon>Spermatophyta</taxon>
        <taxon>Magnoliopsida</taxon>
        <taxon>eudicotyledons</taxon>
        <taxon>Gunneridae</taxon>
        <taxon>Pentapetalae</taxon>
        <taxon>asterids</taxon>
        <taxon>Ericales</taxon>
        <taxon>Theaceae</taxon>
        <taxon>Camellia</taxon>
    </lineage>
</organism>
<dbReference type="InterPro" id="IPR055327">
    <property type="entry name" value="TRAF1A/B"/>
</dbReference>
<proteinExistence type="predicted"/>
<evidence type="ECO:0000313" key="3">
    <source>
        <dbReference type="Proteomes" id="UP000593564"/>
    </source>
</evidence>
<gene>
    <name evidence="2" type="ORF">HYC85_012720</name>
</gene>
<keyword evidence="3" id="KW-1185">Reference proteome</keyword>
<evidence type="ECO:0000256" key="1">
    <source>
        <dbReference type="SAM" id="MobiDB-lite"/>
    </source>
</evidence>
<feature type="compositionally biased region" description="Basic and acidic residues" evidence="1">
    <location>
        <begin position="195"/>
        <end position="218"/>
    </location>
</feature>
<feature type="compositionally biased region" description="Polar residues" evidence="1">
    <location>
        <begin position="127"/>
        <end position="141"/>
    </location>
</feature>
<dbReference type="EMBL" id="JACBKZ010000005">
    <property type="protein sequence ID" value="KAF5950727.1"/>
    <property type="molecule type" value="Genomic_DNA"/>
</dbReference>
<feature type="compositionally biased region" description="Basic residues" evidence="1">
    <location>
        <begin position="1"/>
        <end position="15"/>
    </location>
</feature>
<name>A0A7J7HDX3_CAMSI</name>
<sequence length="267" mass="28677">MLQGKQKRNNRKGKDKGRDGMPDCLPEILQPDSEDRDTSLVNWDTDTSEVHPPTKAASSSGVSGLSAVQNGAMERYGPSIVDDSSSMCSTDSVPSVVMNGPYKGNFLNEKNQKSPSRGRIQRGRATSDATGSANEAHSQPSEAMRDAAQPNGASGSCQAEVESEAVVLSLQDRIKELEQHVVKKVEEVVSLQRELSIKDQFDTEGPSKEKPTAVKSESKTPGAADPVSVRKPSSDISQRAERVAPPINSSHITPALKSDTHKNAEKN</sequence>
<feature type="compositionally biased region" description="Low complexity" evidence="1">
    <location>
        <begin position="56"/>
        <end position="68"/>
    </location>
</feature>
<feature type="region of interest" description="Disordered" evidence="1">
    <location>
        <begin position="1"/>
        <end position="161"/>
    </location>
</feature>
<accession>A0A7J7HDX3</accession>
<dbReference type="PANTHER" id="PTHR47477">
    <property type="entry name" value="TNF RECEPTOR-ASSOCIATED FACTOR HOMOLOG 1A"/>
    <property type="match status" value="1"/>
</dbReference>
<feature type="region of interest" description="Disordered" evidence="1">
    <location>
        <begin position="192"/>
        <end position="267"/>
    </location>
</feature>
<comment type="caution">
    <text evidence="2">The sequence shown here is derived from an EMBL/GenBank/DDBJ whole genome shotgun (WGS) entry which is preliminary data.</text>
</comment>
<evidence type="ECO:0000313" key="2">
    <source>
        <dbReference type="EMBL" id="KAF5950727.1"/>
    </source>
</evidence>
<reference evidence="3" key="1">
    <citation type="journal article" date="2020" name="Nat. Commun.">
        <title>Genome assembly of wild tea tree DASZ reveals pedigree and selection history of tea varieties.</title>
        <authorList>
            <person name="Zhang W."/>
            <person name="Zhang Y."/>
            <person name="Qiu H."/>
            <person name="Guo Y."/>
            <person name="Wan H."/>
            <person name="Zhang X."/>
            <person name="Scossa F."/>
            <person name="Alseekh S."/>
            <person name="Zhang Q."/>
            <person name="Wang P."/>
            <person name="Xu L."/>
            <person name="Schmidt M.H."/>
            <person name="Jia X."/>
            <person name="Li D."/>
            <person name="Zhu A."/>
            <person name="Guo F."/>
            <person name="Chen W."/>
            <person name="Ni D."/>
            <person name="Usadel B."/>
            <person name="Fernie A.R."/>
            <person name="Wen W."/>
        </authorList>
    </citation>
    <scope>NUCLEOTIDE SEQUENCE [LARGE SCALE GENOMIC DNA]</scope>
    <source>
        <strain evidence="3">cv. G240</strain>
    </source>
</reference>
<dbReference type="Proteomes" id="UP000593564">
    <property type="component" value="Unassembled WGS sequence"/>
</dbReference>
<protein>
    <submittedName>
        <fullName evidence="2">Uncharacterized protein</fullName>
    </submittedName>
</protein>
<feature type="compositionally biased region" description="Polar residues" evidence="1">
    <location>
        <begin position="82"/>
        <end position="93"/>
    </location>
</feature>